<protein>
    <submittedName>
        <fullName evidence="1">Uncharacterized protein</fullName>
    </submittedName>
</protein>
<evidence type="ECO:0000313" key="1">
    <source>
        <dbReference type="EMBL" id="MBY85368.1"/>
    </source>
</evidence>
<proteinExistence type="predicted"/>
<accession>A0A2S2R5Y2</accession>
<dbReference type="InterPro" id="IPR006758">
    <property type="entry name" value="A32L"/>
</dbReference>
<dbReference type="AlphaFoldDB" id="A0A2S2R5Y2"/>
<reference evidence="1" key="1">
    <citation type="submission" date="2018-04" db="EMBL/GenBank/DDBJ databases">
        <title>Transcriptome assembly of Sipha flava.</title>
        <authorList>
            <person name="Scully E.D."/>
            <person name="Geib S.M."/>
            <person name="Palmer N.A."/>
            <person name="Koch K."/>
            <person name="Bradshaw J."/>
            <person name="Heng-Moss T."/>
            <person name="Sarath G."/>
        </authorList>
    </citation>
    <scope>NUCLEOTIDE SEQUENCE</scope>
</reference>
<gene>
    <name evidence="1" type="ORF">g.174765</name>
</gene>
<dbReference type="Pfam" id="PF04665">
    <property type="entry name" value="Pox_A32"/>
    <property type="match status" value="1"/>
</dbReference>
<dbReference type="EMBL" id="GGMS01016165">
    <property type="protein sequence ID" value="MBY85368.1"/>
    <property type="molecule type" value="Transcribed_RNA"/>
</dbReference>
<organism evidence="1">
    <name type="scientific">Sipha flava</name>
    <name type="common">yellow sugarcane aphid</name>
    <dbReference type="NCBI Taxonomy" id="143950"/>
    <lineage>
        <taxon>Eukaryota</taxon>
        <taxon>Metazoa</taxon>
        <taxon>Ecdysozoa</taxon>
        <taxon>Arthropoda</taxon>
        <taxon>Hexapoda</taxon>
        <taxon>Insecta</taxon>
        <taxon>Pterygota</taxon>
        <taxon>Neoptera</taxon>
        <taxon>Paraneoptera</taxon>
        <taxon>Hemiptera</taxon>
        <taxon>Sternorrhyncha</taxon>
        <taxon>Aphidomorpha</taxon>
        <taxon>Aphidoidea</taxon>
        <taxon>Aphididae</taxon>
        <taxon>Sipha</taxon>
    </lineage>
</organism>
<name>A0A2S2R5Y2_9HEMI</name>
<sequence length="230" mass="26696">MELIEQNNKLDIVNVDSQIVKKPSRHGSLFPDSIRAIIVGPSGSGKTNVMYNLIIHKNGLKFENIYLYTKTLNQEKYILLKNIIDGIKGVNLYIFKNAEQVIKPNLVKQNSIFIFDDVICDNQTPIRDFFSMGGHSGANSIFNLAQTYSKIPKQLVRDNTKFLIIFKQDDKNLRHIFDDHCSADMDFFEFRQMCHLCWKREDYGFLVLDKTCEINHGRYRCGFHTFISTL</sequence>